<dbReference type="EMBL" id="JAGMUV010000001">
    <property type="protein sequence ID" value="KAH7175258.1"/>
    <property type="molecule type" value="Genomic_DNA"/>
</dbReference>
<evidence type="ECO:0000256" key="4">
    <source>
        <dbReference type="ARBA" id="ARBA00023136"/>
    </source>
</evidence>
<dbReference type="Gene3D" id="1.20.1250.20">
    <property type="entry name" value="MFS general substrate transporter like domains"/>
    <property type="match status" value="1"/>
</dbReference>
<evidence type="ECO:0000256" key="1">
    <source>
        <dbReference type="ARBA" id="ARBA00004141"/>
    </source>
</evidence>
<feature type="transmembrane region" description="Helical" evidence="6">
    <location>
        <begin position="308"/>
        <end position="333"/>
    </location>
</feature>
<dbReference type="PANTHER" id="PTHR23502">
    <property type="entry name" value="MAJOR FACILITATOR SUPERFAMILY"/>
    <property type="match status" value="1"/>
</dbReference>
<dbReference type="Proteomes" id="UP000738349">
    <property type="component" value="Unassembled WGS sequence"/>
</dbReference>
<comment type="caution">
    <text evidence="8">The sequence shown here is derived from an EMBL/GenBank/DDBJ whole genome shotgun (WGS) entry which is preliminary data.</text>
</comment>
<feature type="transmembrane region" description="Helical" evidence="6">
    <location>
        <begin position="394"/>
        <end position="412"/>
    </location>
</feature>
<keyword evidence="5" id="KW-0325">Glycoprotein</keyword>
<evidence type="ECO:0000256" key="5">
    <source>
        <dbReference type="ARBA" id="ARBA00023180"/>
    </source>
</evidence>
<dbReference type="PROSITE" id="PS50850">
    <property type="entry name" value="MFS"/>
    <property type="match status" value="1"/>
</dbReference>
<dbReference type="PANTHER" id="PTHR23502:SF164">
    <property type="entry name" value="MAJOR FACILITATOR SUPERFAMILY (MFS) PROFILE DOMAIN-CONTAINING PROTEIN"/>
    <property type="match status" value="1"/>
</dbReference>
<dbReference type="InterPro" id="IPR036259">
    <property type="entry name" value="MFS_trans_sf"/>
</dbReference>
<feature type="transmembrane region" description="Helical" evidence="6">
    <location>
        <begin position="122"/>
        <end position="140"/>
    </location>
</feature>
<feature type="transmembrane region" description="Helical" evidence="6">
    <location>
        <begin position="213"/>
        <end position="231"/>
    </location>
</feature>
<feature type="transmembrane region" description="Helical" evidence="6">
    <location>
        <begin position="181"/>
        <end position="201"/>
    </location>
</feature>
<dbReference type="SUPFAM" id="SSF103473">
    <property type="entry name" value="MFS general substrate transporter"/>
    <property type="match status" value="1"/>
</dbReference>
<feature type="transmembrane region" description="Helical" evidence="6">
    <location>
        <begin position="51"/>
        <end position="74"/>
    </location>
</feature>
<evidence type="ECO:0000256" key="6">
    <source>
        <dbReference type="SAM" id="Phobius"/>
    </source>
</evidence>
<keyword evidence="2 6" id="KW-0812">Transmembrane</keyword>
<reference evidence="8" key="1">
    <citation type="journal article" date="2021" name="Nat. Commun.">
        <title>Genetic determinants of endophytism in the Arabidopsis root mycobiome.</title>
        <authorList>
            <person name="Mesny F."/>
            <person name="Miyauchi S."/>
            <person name="Thiergart T."/>
            <person name="Pickel B."/>
            <person name="Atanasova L."/>
            <person name="Karlsson M."/>
            <person name="Huettel B."/>
            <person name="Barry K.W."/>
            <person name="Haridas S."/>
            <person name="Chen C."/>
            <person name="Bauer D."/>
            <person name="Andreopoulos W."/>
            <person name="Pangilinan J."/>
            <person name="LaButti K."/>
            <person name="Riley R."/>
            <person name="Lipzen A."/>
            <person name="Clum A."/>
            <person name="Drula E."/>
            <person name="Henrissat B."/>
            <person name="Kohler A."/>
            <person name="Grigoriev I.V."/>
            <person name="Martin F.M."/>
            <person name="Hacquard S."/>
        </authorList>
    </citation>
    <scope>NUCLEOTIDE SEQUENCE</scope>
    <source>
        <strain evidence="8">MPI-CAGE-AT-0147</strain>
    </source>
</reference>
<evidence type="ECO:0000313" key="9">
    <source>
        <dbReference type="Proteomes" id="UP000738349"/>
    </source>
</evidence>
<organism evidence="8 9">
    <name type="scientific">Dactylonectria macrodidyma</name>
    <dbReference type="NCBI Taxonomy" id="307937"/>
    <lineage>
        <taxon>Eukaryota</taxon>
        <taxon>Fungi</taxon>
        <taxon>Dikarya</taxon>
        <taxon>Ascomycota</taxon>
        <taxon>Pezizomycotina</taxon>
        <taxon>Sordariomycetes</taxon>
        <taxon>Hypocreomycetidae</taxon>
        <taxon>Hypocreales</taxon>
        <taxon>Nectriaceae</taxon>
        <taxon>Dactylonectria</taxon>
    </lineage>
</organism>
<dbReference type="InterPro" id="IPR020846">
    <property type="entry name" value="MFS_dom"/>
</dbReference>
<gene>
    <name evidence="8" type="ORF">EDB81DRAFT_895714</name>
</gene>
<evidence type="ECO:0000256" key="3">
    <source>
        <dbReference type="ARBA" id="ARBA00022989"/>
    </source>
</evidence>
<keyword evidence="4 6" id="KW-0472">Membrane</keyword>
<keyword evidence="9" id="KW-1185">Reference proteome</keyword>
<evidence type="ECO:0000313" key="8">
    <source>
        <dbReference type="EMBL" id="KAH7175258.1"/>
    </source>
</evidence>
<name>A0A9P9JQF3_9HYPO</name>
<feature type="transmembrane region" description="Helical" evidence="6">
    <location>
        <begin position="146"/>
        <end position="169"/>
    </location>
</feature>
<dbReference type="GO" id="GO:0005886">
    <property type="term" value="C:plasma membrane"/>
    <property type="evidence" value="ECO:0007669"/>
    <property type="project" value="TreeGrafter"/>
</dbReference>
<dbReference type="GO" id="GO:0022857">
    <property type="term" value="F:transmembrane transporter activity"/>
    <property type="evidence" value="ECO:0007669"/>
    <property type="project" value="InterPro"/>
</dbReference>
<feature type="transmembrane region" description="Helical" evidence="6">
    <location>
        <begin position="353"/>
        <end position="374"/>
    </location>
</feature>
<feature type="transmembrane region" description="Helical" evidence="6">
    <location>
        <begin position="94"/>
        <end position="115"/>
    </location>
</feature>
<evidence type="ECO:0000259" key="7">
    <source>
        <dbReference type="PROSITE" id="PS50850"/>
    </source>
</evidence>
<feature type="domain" description="Major facilitator superfamily (MFS) profile" evidence="7">
    <location>
        <begin position="53"/>
        <end position="510"/>
    </location>
</feature>
<feature type="transmembrane region" description="Helical" evidence="6">
    <location>
        <begin position="13"/>
        <end position="30"/>
    </location>
</feature>
<feature type="transmembrane region" description="Helical" evidence="6">
    <location>
        <begin position="424"/>
        <end position="448"/>
    </location>
</feature>
<comment type="subcellular location">
    <subcellularLocation>
        <location evidence="1">Membrane</location>
        <topology evidence="1">Multi-pass membrane protein</topology>
    </subcellularLocation>
</comment>
<sequence>MAGPVPSSSTGDSLHAAGSVFFVTSAGRVLKLPISSTSHRDPLTWSRSKRWLAFVALQLYSVVATFEFNLLGFFTGAIQHEFDEKEMGSFGVQTLSSAMTLFSGVGHLFGILLSTGLGRRPVFLGAALVTSISTLWAGFAGDFNQLLIALSLQALAAGVAIGIGPLMIIDATFIHERPSALSVYWSFGSAFIKLGLMKLSVNTDLNTNWRIGYRVWVAPCVAAFIIALVFLPETYFLRPPVALDGRVLVQDSCEKVQIYAGWGQYEDLGEERPLPEIPVVRSPWSRLRVRKAHGASVKGMVATYMQTLLCILNPLTFWVSLLTGVILSGLVFLNLTQPSYLLIDRDQDPETVSIFFSVAGIIGSLLAFPCSGPLISWFTRYSALRMGGIRHAEVYLPSFVIPVLSSLASVVLNGLAVKNNWPSAWIYTSSSLSIFSWLSGNVAFSLWITEAFPQWAAAALSVQLFIGSMVSFGIGSAIMPWVVSSDIIESTTLISILILFLGLLAVPAAFWGKSVRQFIHGRWSESEKGALRPQ</sequence>
<protein>
    <submittedName>
        <fullName evidence="8">Major facilitator superfamily domain-containing protein</fullName>
    </submittedName>
</protein>
<proteinExistence type="predicted"/>
<accession>A0A9P9JQF3</accession>
<dbReference type="InterPro" id="IPR011701">
    <property type="entry name" value="MFS"/>
</dbReference>
<dbReference type="OrthoDB" id="268400at2759"/>
<dbReference type="Pfam" id="PF07690">
    <property type="entry name" value="MFS_1"/>
    <property type="match status" value="1"/>
</dbReference>
<feature type="transmembrane region" description="Helical" evidence="6">
    <location>
        <begin position="493"/>
        <end position="512"/>
    </location>
</feature>
<dbReference type="AlphaFoldDB" id="A0A9P9JQF3"/>
<feature type="transmembrane region" description="Helical" evidence="6">
    <location>
        <begin position="455"/>
        <end position="481"/>
    </location>
</feature>
<keyword evidence="3 6" id="KW-1133">Transmembrane helix</keyword>
<evidence type="ECO:0000256" key="2">
    <source>
        <dbReference type="ARBA" id="ARBA00022692"/>
    </source>
</evidence>